<dbReference type="FunFam" id="3.30.540.10:FF:000003">
    <property type="entry name" value="Inositol-1-monophosphatase"/>
    <property type="match status" value="1"/>
</dbReference>
<dbReference type="PANTHER" id="PTHR20854">
    <property type="entry name" value="INOSITOL MONOPHOSPHATASE"/>
    <property type="match status" value="1"/>
</dbReference>
<comment type="catalytic activity">
    <reaction evidence="1 8">
        <text>a myo-inositol phosphate + H2O = myo-inositol + phosphate</text>
        <dbReference type="Rhea" id="RHEA:24056"/>
        <dbReference type="ChEBI" id="CHEBI:15377"/>
        <dbReference type="ChEBI" id="CHEBI:17268"/>
        <dbReference type="ChEBI" id="CHEBI:43474"/>
        <dbReference type="ChEBI" id="CHEBI:84139"/>
        <dbReference type="EC" id="3.1.3.25"/>
    </reaction>
</comment>
<evidence type="ECO:0000256" key="6">
    <source>
        <dbReference type="ARBA" id="ARBA00022842"/>
    </source>
</evidence>
<dbReference type="InterPro" id="IPR020550">
    <property type="entry name" value="Inositol_monophosphatase_CS"/>
</dbReference>
<dbReference type="GO" id="GO:0046872">
    <property type="term" value="F:metal ion binding"/>
    <property type="evidence" value="ECO:0007669"/>
    <property type="project" value="UniProtKB-KW"/>
</dbReference>
<gene>
    <name evidence="9" type="ORF">ENP86_00115</name>
</gene>
<dbReference type="SUPFAM" id="SSF56655">
    <property type="entry name" value="Carbohydrate phosphatase"/>
    <property type="match status" value="1"/>
</dbReference>
<dbReference type="CDD" id="cd01639">
    <property type="entry name" value="IMPase"/>
    <property type="match status" value="1"/>
</dbReference>
<dbReference type="Pfam" id="PF00459">
    <property type="entry name" value="Inositol_P"/>
    <property type="match status" value="1"/>
</dbReference>
<dbReference type="InterPro" id="IPR020583">
    <property type="entry name" value="Inositol_monoP_metal-BS"/>
</dbReference>
<dbReference type="GO" id="GO:0046854">
    <property type="term" value="P:phosphatidylinositol phosphate biosynthetic process"/>
    <property type="evidence" value="ECO:0007669"/>
    <property type="project" value="InterPro"/>
</dbReference>
<evidence type="ECO:0000256" key="3">
    <source>
        <dbReference type="ARBA" id="ARBA00009759"/>
    </source>
</evidence>
<evidence type="ECO:0000256" key="5">
    <source>
        <dbReference type="ARBA" id="ARBA00022801"/>
    </source>
</evidence>
<dbReference type="GO" id="GO:0006020">
    <property type="term" value="P:inositol metabolic process"/>
    <property type="evidence" value="ECO:0007669"/>
    <property type="project" value="TreeGrafter"/>
</dbReference>
<feature type="binding site" evidence="7">
    <location>
        <position position="86"/>
    </location>
    <ligand>
        <name>Mg(2+)</name>
        <dbReference type="ChEBI" id="CHEBI:18420"/>
        <label>1</label>
        <note>catalytic</note>
    </ligand>
</feature>
<evidence type="ECO:0000256" key="2">
    <source>
        <dbReference type="ARBA" id="ARBA00001946"/>
    </source>
</evidence>
<comment type="caution">
    <text evidence="9">The sequence shown here is derived from an EMBL/GenBank/DDBJ whole genome shotgun (WGS) entry which is preliminary data.</text>
</comment>
<evidence type="ECO:0000256" key="1">
    <source>
        <dbReference type="ARBA" id="ARBA00001033"/>
    </source>
</evidence>
<dbReference type="EMBL" id="DSKY01000001">
    <property type="protein sequence ID" value="HDY57952.1"/>
    <property type="molecule type" value="Genomic_DNA"/>
</dbReference>
<proteinExistence type="inferred from homology"/>
<protein>
    <recommendedName>
        <fullName evidence="8">Inositol-1-monophosphatase</fullName>
        <ecNumber evidence="8">3.1.3.25</ecNumber>
    </recommendedName>
</protein>
<dbReference type="InterPro" id="IPR022337">
    <property type="entry name" value="Inositol_monophosphatase_SuhB"/>
</dbReference>
<keyword evidence="4 7" id="KW-0479">Metal-binding</keyword>
<dbReference type="PANTHER" id="PTHR20854:SF4">
    <property type="entry name" value="INOSITOL-1-MONOPHOSPHATASE-RELATED"/>
    <property type="match status" value="1"/>
</dbReference>
<feature type="binding site" evidence="7">
    <location>
        <position position="85"/>
    </location>
    <ligand>
        <name>Mg(2+)</name>
        <dbReference type="ChEBI" id="CHEBI:18420"/>
        <label>1</label>
        <note>catalytic</note>
    </ligand>
</feature>
<organism evidence="9">
    <name type="scientific">candidate division WOR-3 bacterium</name>
    <dbReference type="NCBI Taxonomy" id="2052148"/>
    <lineage>
        <taxon>Bacteria</taxon>
        <taxon>Bacteria division WOR-3</taxon>
    </lineage>
</organism>
<evidence type="ECO:0000256" key="8">
    <source>
        <dbReference type="RuleBase" id="RU364068"/>
    </source>
</evidence>
<comment type="similarity">
    <text evidence="3 8">Belongs to the inositol monophosphatase superfamily.</text>
</comment>
<accession>A0A7V0Z3H8</accession>
<name>A0A7V0Z3H8_UNCW3</name>
<dbReference type="PRINTS" id="PR01959">
    <property type="entry name" value="SBIMPHPHTASE"/>
</dbReference>
<evidence type="ECO:0000256" key="4">
    <source>
        <dbReference type="ARBA" id="ARBA00022723"/>
    </source>
</evidence>
<feature type="binding site" evidence="7">
    <location>
        <position position="211"/>
    </location>
    <ligand>
        <name>Mg(2+)</name>
        <dbReference type="ChEBI" id="CHEBI:18420"/>
        <label>1</label>
        <note>catalytic</note>
    </ligand>
</feature>
<dbReference type="Gene3D" id="3.30.540.10">
    <property type="entry name" value="Fructose-1,6-Bisphosphatase, subunit A, domain 1"/>
    <property type="match status" value="1"/>
</dbReference>
<sequence>MDLNKILAKAIKIVVETGDYIYCLSNRKKRISYKGAVNLVTQFDNIAQRKIVNYLKKEFPDYGILSEENISYDTHKKIKWLLDPLDGTTNFAHNLPIWAISIGLEVEAEIVLGVVYDPTRKELFSAIKGRGSFLNGKKISVSKTKKLGKSLLVTGFPYDIRVSKENNLDYFARFCLTAQAVRRLGSAALDLCYTACGRFDGYWELKLSPWDQAAGSLILKEAGGKITDFKGKPFDIYGKEVLGTNGYIHRQMMEVLNKKDCSVFYLSF</sequence>
<dbReference type="Gene3D" id="3.40.190.80">
    <property type="match status" value="1"/>
</dbReference>
<dbReference type="PROSITE" id="PS00629">
    <property type="entry name" value="IMP_1"/>
    <property type="match status" value="1"/>
</dbReference>
<dbReference type="GO" id="GO:0008934">
    <property type="term" value="F:inositol monophosphate 1-phosphatase activity"/>
    <property type="evidence" value="ECO:0007669"/>
    <property type="project" value="InterPro"/>
</dbReference>
<dbReference type="InterPro" id="IPR000760">
    <property type="entry name" value="Inositol_monophosphatase-like"/>
</dbReference>
<keyword evidence="5 8" id="KW-0378">Hydrolase</keyword>
<evidence type="ECO:0000313" key="9">
    <source>
        <dbReference type="EMBL" id="HDY57952.1"/>
    </source>
</evidence>
<dbReference type="AlphaFoldDB" id="A0A7V0Z3H8"/>
<evidence type="ECO:0000256" key="7">
    <source>
        <dbReference type="PIRSR" id="PIRSR600760-2"/>
    </source>
</evidence>
<reference evidence="9" key="1">
    <citation type="journal article" date="2020" name="mSystems">
        <title>Genome- and Community-Level Interaction Insights into Carbon Utilization and Element Cycling Functions of Hydrothermarchaeota in Hydrothermal Sediment.</title>
        <authorList>
            <person name="Zhou Z."/>
            <person name="Liu Y."/>
            <person name="Xu W."/>
            <person name="Pan J."/>
            <person name="Luo Z.H."/>
            <person name="Li M."/>
        </authorList>
    </citation>
    <scope>NUCLEOTIDE SEQUENCE [LARGE SCALE GENOMIC DNA]</scope>
    <source>
        <strain evidence="9">SpSt-258</strain>
    </source>
</reference>
<comment type="cofactor">
    <cofactor evidence="2 7 8">
        <name>Mg(2+)</name>
        <dbReference type="ChEBI" id="CHEBI:18420"/>
    </cofactor>
</comment>
<dbReference type="EC" id="3.1.3.25" evidence="8"/>
<dbReference type="InterPro" id="IPR033942">
    <property type="entry name" value="IMPase"/>
</dbReference>
<dbReference type="GO" id="GO:0007165">
    <property type="term" value="P:signal transduction"/>
    <property type="evidence" value="ECO:0007669"/>
    <property type="project" value="TreeGrafter"/>
</dbReference>
<feature type="binding site" evidence="7">
    <location>
        <position position="83"/>
    </location>
    <ligand>
        <name>Mg(2+)</name>
        <dbReference type="ChEBI" id="CHEBI:18420"/>
        <label>1</label>
        <note>catalytic</note>
    </ligand>
</feature>
<keyword evidence="6 7" id="KW-0460">Magnesium</keyword>
<dbReference type="FunFam" id="3.40.190.80:FF:000002">
    <property type="entry name" value="Inositol-1-monophosphatase"/>
    <property type="match status" value="1"/>
</dbReference>
<feature type="binding site" evidence="7">
    <location>
        <position position="67"/>
    </location>
    <ligand>
        <name>Mg(2+)</name>
        <dbReference type="ChEBI" id="CHEBI:18420"/>
        <label>1</label>
        <note>catalytic</note>
    </ligand>
</feature>
<dbReference type="PROSITE" id="PS00630">
    <property type="entry name" value="IMP_2"/>
    <property type="match status" value="1"/>
</dbReference>
<dbReference type="PRINTS" id="PR00377">
    <property type="entry name" value="IMPHPHTASES"/>
</dbReference>